<protein>
    <recommendedName>
        <fullName evidence="5">Transmembrane protein</fullName>
    </recommendedName>
</protein>
<dbReference type="AlphaFoldDB" id="A0A023BBB4"/>
<name>A0A023BBB4_GRENI</name>
<reference evidence="3" key="1">
    <citation type="submission" date="2013-12" db="EMBL/GenBank/DDBJ databases">
        <authorList>
            <person name="Omoto C.K."/>
            <person name="Sibley D."/>
            <person name="Venepally P."/>
            <person name="Hadjithomas M."/>
            <person name="Karamycheva S."/>
            <person name="Brunk B."/>
            <person name="Roos D."/>
            <person name="Caler E."/>
            <person name="Lorenzi H."/>
        </authorList>
    </citation>
    <scope>NUCLEOTIDE SEQUENCE</scope>
</reference>
<dbReference type="InterPro" id="IPR036465">
    <property type="entry name" value="vWFA_dom_sf"/>
</dbReference>
<evidence type="ECO:0000256" key="2">
    <source>
        <dbReference type="SAM" id="SignalP"/>
    </source>
</evidence>
<feature type="region of interest" description="Disordered" evidence="1">
    <location>
        <begin position="361"/>
        <end position="391"/>
    </location>
</feature>
<comment type="caution">
    <text evidence="3">The sequence shown here is derived from an EMBL/GenBank/DDBJ whole genome shotgun (WGS) entry which is preliminary data.</text>
</comment>
<evidence type="ECO:0000313" key="3">
    <source>
        <dbReference type="EMBL" id="EZG79153.1"/>
    </source>
</evidence>
<accession>A0A023BBB4</accession>
<evidence type="ECO:0008006" key="5">
    <source>
        <dbReference type="Google" id="ProtNLM"/>
    </source>
</evidence>
<dbReference type="Proteomes" id="UP000019763">
    <property type="component" value="Unassembled WGS sequence"/>
</dbReference>
<dbReference type="RefSeq" id="XP_011129124.1">
    <property type="nucleotide sequence ID" value="XM_011130822.1"/>
</dbReference>
<dbReference type="Gene3D" id="3.40.50.410">
    <property type="entry name" value="von Willebrand factor, type A domain"/>
    <property type="match status" value="1"/>
</dbReference>
<feature type="chain" id="PRO_5001512101" description="Transmembrane protein" evidence="2">
    <location>
        <begin position="19"/>
        <end position="391"/>
    </location>
</feature>
<feature type="region of interest" description="Disordered" evidence="1">
    <location>
        <begin position="269"/>
        <end position="315"/>
    </location>
</feature>
<keyword evidence="4" id="KW-1185">Reference proteome</keyword>
<proteinExistence type="predicted"/>
<gene>
    <name evidence="3" type="ORF">GNI_029090</name>
</gene>
<dbReference type="VEuPathDB" id="CryptoDB:GNI_029090"/>
<dbReference type="GeneID" id="22911244"/>
<sequence>MQWLRLAVVLGAVAYGEEDCLDRPVRLWITQDSTSSFEFVSVNAEEYVEGLLTELHERIADFDFGFSLFWDRGEDLCYEQISELDGKDFETKVGVAVQALKDAPSTVNGNDMAEDSLSALPMVAKHQFASAPEDAVKIFLIVTDDWAKYHEQMYQGEACSDGRCFPQFETVPGSMNTNPYDEVNCSRDIWYLTVDQITEPLATYNIIPITLVVEKNVDWWQDMWGRVAGLDASQGEFGVFPFTMSVGGVAEAIVDSINTVSCIIKTTSTKTPTTGTGTTTTTGTITTGTGTTGTGTTATTGTGTTGTGTTSTVAPIITTTGVPGTEPDHNKAIAIGSAAAGAAALLAGAAWYKLRDSSPPELDVIEEEGGADAAQAGERESIVAMEEEAYE</sequence>
<evidence type="ECO:0000313" key="4">
    <source>
        <dbReference type="Proteomes" id="UP000019763"/>
    </source>
</evidence>
<organism evidence="3 4">
    <name type="scientific">Gregarina niphandrodes</name>
    <name type="common">Septate eugregarine</name>
    <dbReference type="NCBI Taxonomy" id="110365"/>
    <lineage>
        <taxon>Eukaryota</taxon>
        <taxon>Sar</taxon>
        <taxon>Alveolata</taxon>
        <taxon>Apicomplexa</taxon>
        <taxon>Conoidasida</taxon>
        <taxon>Gregarinasina</taxon>
        <taxon>Eugregarinorida</taxon>
        <taxon>Gregarinidae</taxon>
        <taxon>Gregarina</taxon>
    </lineage>
</organism>
<keyword evidence="2" id="KW-0732">Signal</keyword>
<evidence type="ECO:0000256" key="1">
    <source>
        <dbReference type="SAM" id="MobiDB-lite"/>
    </source>
</evidence>
<dbReference type="EMBL" id="AFNH02000218">
    <property type="protein sequence ID" value="EZG79153.1"/>
    <property type="molecule type" value="Genomic_DNA"/>
</dbReference>
<feature type="signal peptide" evidence="2">
    <location>
        <begin position="1"/>
        <end position="18"/>
    </location>
</feature>